<accession>A0ABV7NMX7</accession>
<proteinExistence type="predicted"/>
<comment type="caution">
    <text evidence="1">The sequence shown here is derived from an EMBL/GenBank/DDBJ whole genome shotgun (WGS) entry which is preliminary data.</text>
</comment>
<reference evidence="2" key="1">
    <citation type="journal article" date="2019" name="Int. J. Syst. Evol. Microbiol.">
        <title>The Global Catalogue of Microorganisms (GCM) 10K type strain sequencing project: providing services to taxonomists for standard genome sequencing and annotation.</title>
        <authorList>
            <consortium name="The Broad Institute Genomics Platform"/>
            <consortium name="The Broad Institute Genome Sequencing Center for Infectious Disease"/>
            <person name="Wu L."/>
            <person name="Ma J."/>
        </authorList>
    </citation>
    <scope>NUCLEOTIDE SEQUENCE [LARGE SCALE GENOMIC DNA]</scope>
    <source>
        <strain evidence="2">CCM 7491</strain>
    </source>
</reference>
<organism evidence="1 2">
    <name type="scientific">Sphingobium rhizovicinum</name>
    <dbReference type="NCBI Taxonomy" id="432308"/>
    <lineage>
        <taxon>Bacteria</taxon>
        <taxon>Pseudomonadati</taxon>
        <taxon>Pseudomonadota</taxon>
        <taxon>Alphaproteobacteria</taxon>
        <taxon>Sphingomonadales</taxon>
        <taxon>Sphingomonadaceae</taxon>
        <taxon>Sphingobium</taxon>
    </lineage>
</organism>
<evidence type="ECO:0000313" key="2">
    <source>
        <dbReference type="Proteomes" id="UP001595681"/>
    </source>
</evidence>
<protein>
    <submittedName>
        <fullName evidence="1">Uncharacterized protein</fullName>
    </submittedName>
</protein>
<gene>
    <name evidence="1" type="ORF">ACFOKF_25135</name>
</gene>
<dbReference type="EMBL" id="JBHRVU010000005">
    <property type="protein sequence ID" value="MFC3444436.1"/>
    <property type="molecule type" value="Genomic_DNA"/>
</dbReference>
<evidence type="ECO:0000313" key="1">
    <source>
        <dbReference type="EMBL" id="MFC3444436.1"/>
    </source>
</evidence>
<sequence>MNWLSFYDVRDAQKPSQHRAAAHMSLHLTDNVKEPTRQLLADNHPAPSLRPGDLVSVYVGDRSFRYRLAAPRPVKSPLDGTSRSVKPFFEIYMNETLKHRPKGMKNHAFLRVSPVIKKVGIGASTLSIPPQCQPRRQPKPESNA</sequence>
<dbReference type="RefSeq" id="WP_380799291.1">
    <property type="nucleotide sequence ID" value="NZ_JBHRVU010000005.1"/>
</dbReference>
<keyword evidence="2" id="KW-1185">Reference proteome</keyword>
<dbReference type="Proteomes" id="UP001595681">
    <property type="component" value="Unassembled WGS sequence"/>
</dbReference>
<name>A0ABV7NMX7_9SPHN</name>